<keyword evidence="2" id="KW-1185">Reference proteome</keyword>
<accession>A0AC60QTI6</accession>
<organism evidence="1 2">
    <name type="scientific">Ixodes persulcatus</name>
    <name type="common">Taiga tick</name>
    <dbReference type="NCBI Taxonomy" id="34615"/>
    <lineage>
        <taxon>Eukaryota</taxon>
        <taxon>Metazoa</taxon>
        <taxon>Ecdysozoa</taxon>
        <taxon>Arthropoda</taxon>
        <taxon>Chelicerata</taxon>
        <taxon>Arachnida</taxon>
        <taxon>Acari</taxon>
        <taxon>Parasitiformes</taxon>
        <taxon>Ixodida</taxon>
        <taxon>Ixodoidea</taxon>
        <taxon>Ixodidae</taxon>
        <taxon>Ixodinae</taxon>
        <taxon>Ixodes</taxon>
    </lineage>
</organism>
<dbReference type="EMBL" id="JABSTQ010004012">
    <property type="protein sequence ID" value="KAG0442979.1"/>
    <property type="molecule type" value="Genomic_DNA"/>
</dbReference>
<sequence>WNCRGYRRKRGALTQYLSTHTQRSDAIANQETNCAPNVPGYETYAQNTIRGDTPRVAALVAKHIPLIEHTMDKNGDIPHVLLELLPQKRGETSLFIMNTFDNIFSDSIRIARPRENTLLIVGDFNAAHPAWCYEHETVKGRKLATTIPRKQLTLPTEPDSPTTLRNSVNRDTSPDLTLLRPPPAEETSGALSPLAQ</sequence>
<evidence type="ECO:0000313" key="1">
    <source>
        <dbReference type="EMBL" id="KAG0442979.1"/>
    </source>
</evidence>
<dbReference type="Proteomes" id="UP000805193">
    <property type="component" value="Unassembled WGS sequence"/>
</dbReference>
<proteinExistence type="predicted"/>
<gene>
    <name evidence="1" type="ORF">HPB47_015419</name>
</gene>
<comment type="caution">
    <text evidence="1">The sequence shown here is derived from an EMBL/GenBank/DDBJ whole genome shotgun (WGS) entry which is preliminary data.</text>
</comment>
<name>A0AC60QTI6_IXOPE</name>
<evidence type="ECO:0000313" key="2">
    <source>
        <dbReference type="Proteomes" id="UP000805193"/>
    </source>
</evidence>
<reference evidence="1 2" key="1">
    <citation type="journal article" date="2020" name="Cell">
        <title>Large-Scale Comparative Analyses of Tick Genomes Elucidate Their Genetic Diversity and Vector Capacities.</title>
        <authorList>
            <consortium name="Tick Genome and Microbiome Consortium (TIGMIC)"/>
            <person name="Jia N."/>
            <person name="Wang J."/>
            <person name="Shi W."/>
            <person name="Du L."/>
            <person name="Sun Y."/>
            <person name="Zhan W."/>
            <person name="Jiang J.F."/>
            <person name="Wang Q."/>
            <person name="Zhang B."/>
            <person name="Ji P."/>
            <person name="Bell-Sakyi L."/>
            <person name="Cui X.M."/>
            <person name="Yuan T.T."/>
            <person name="Jiang B.G."/>
            <person name="Yang W.F."/>
            <person name="Lam T.T."/>
            <person name="Chang Q.C."/>
            <person name="Ding S.J."/>
            <person name="Wang X.J."/>
            <person name="Zhu J.G."/>
            <person name="Ruan X.D."/>
            <person name="Zhao L."/>
            <person name="Wei J.T."/>
            <person name="Ye R.Z."/>
            <person name="Que T.C."/>
            <person name="Du C.H."/>
            <person name="Zhou Y.H."/>
            <person name="Cheng J.X."/>
            <person name="Dai P.F."/>
            <person name="Guo W.B."/>
            <person name="Han X.H."/>
            <person name="Huang E.J."/>
            <person name="Li L.F."/>
            <person name="Wei W."/>
            <person name="Gao Y.C."/>
            <person name="Liu J.Z."/>
            <person name="Shao H.Z."/>
            <person name="Wang X."/>
            <person name="Wang C.C."/>
            <person name="Yang T.C."/>
            <person name="Huo Q.B."/>
            <person name="Li W."/>
            <person name="Chen H.Y."/>
            <person name="Chen S.E."/>
            <person name="Zhou L.G."/>
            <person name="Ni X.B."/>
            <person name="Tian J.H."/>
            <person name="Sheng Y."/>
            <person name="Liu T."/>
            <person name="Pan Y.S."/>
            <person name="Xia L.Y."/>
            <person name="Li J."/>
            <person name="Zhao F."/>
            <person name="Cao W.C."/>
        </authorList>
    </citation>
    <scope>NUCLEOTIDE SEQUENCE [LARGE SCALE GENOMIC DNA]</scope>
    <source>
        <strain evidence="1">Iper-2018</strain>
    </source>
</reference>
<feature type="non-terminal residue" evidence="1">
    <location>
        <position position="1"/>
    </location>
</feature>
<protein>
    <submittedName>
        <fullName evidence="1">Uncharacterized protein</fullName>
    </submittedName>
</protein>